<evidence type="ECO:0000256" key="1">
    <source>
        <dbReference type="ARBA" id="ARBA00022679"/>
    </source>
</evidence>
<accession>A0A409XFT9</accession>
<keyword evidence="1" id="KW-0808">Transferase</keyword>
<dbReference type="Gene3D" id="3.40.50.2000">
    <property type="entry name" value="Glycogen Phosphorylase B"/>
    <property type="match status" value="2"/>
</dbReference>
<dbReference type="AlphaFoldDB" id="A0A409XFT9"/>
<name>A0A409XFT9_PSICY</name>
<evidence type="ECO:0000313" key="3">
    <source>
        <dbReference type="Proteomes" id="UP000283269"/>
    </source>
</evidence>
<dbReference type="STRING" id="93625.A0A409XFT9"/>
<dbReference type="InterPro" id="IPR002213">
    <property type="entry name" value="UDP_glucos_trans"/>
</dbReference>
<evidence type="ECO:0000313" key="2">
    <source>
        <dbReference type="EMBL" id="PPQ89615.1"/>
    </source>
</evidence>
<dbReference type="PANTHER" id="PTHR48049:SF132">
    <property type="entry name" value="GLYCOSYLTRANSFERASE"/>
    <property type="match status" value="1"/>
</dbReference>
<dbReference type="InParanoid" id="A0A409XFT9"/>
<dbReference type="SUPFAM" id="SSF53756">
    <property type="entry name" value="UDP-Glycosyltransferase/glycogen phosphorylase"/>
    <property type="match status" value="1"/>
</dbReference>
<proteinExistence type="predicted"/>
<dbReference type="Pfam" id="PF00201">
    <property type="entry name" value="UDPGT"/>
    <property type="match status" value="1"/>
</dbReference>
<comment type="caution">
    <text evidence="2">The sequence shown here is derived from an EMBL/GenBank/DDBJ whole genome shotgun (WGS) entry which is preliminary data.</text>
</comment>
<dbReference type="OrthoDB" id="5835829at2759"/>
<sequence length="505" mass="56178">MTSSDSLNTASHILFSAVPAWGHVRPFCVLAARLVLENDNVVVTLLLSPNLLDKAQAEISAEFRDRETQSRRRRVRVFSSYSSNAEDPFSLMGPLIQTYPAIYQALVENKPVSCSVTKTVFDAVSPPDVVVLDFFSHAQMLATRAITGRSVPIIAWLTGHVATSIRFWGPQSLGGYGDIERQIDEEVARTGSSRKEIGDRLYNFNKRTNGEVVKIVGLPDMYDWEYFPQNVSHISLLVWKSGLKEVDAVFVTSTFALENESINAVYVIGPLLPSGYGVVSENARGSTDTEEFLQRARVNYGDKSVTLISFGTVFWPTAQEYIEEAIEAFVEKDAPFILCYASPFAKISDDLIKKIQKSGIGLISKWFPQQYILNHPFMTHGGHNSVMESLGSGIPMICWPFEADQPAAAAHLSLNLKVAFELIEVRTSENGMKPLLRSGRRPSGTREAVGVEIRQVIGSCRGEKGQELRKNATILKAELSRAWERDGISRSELLRFSEKHNLQLL</sequence>
<reference evidence="2 3" key="1">
    <citation type="journal article" date="2018" name="Evol. Lett.">
        <title>Horizontal gene cluster transfer increased hallucinogenic mushroom diversity.</title>
        <authorList>
            <person name="Reynolds H.T."/>
            <person name="Vijayakumar V."/>
            <person name="Gluck-Thaler E."/>
            <person name="Korotkin H.B."/>
            <person name="Matheny P.B."/>
            <person name="Slot J.C."/>
        </authorList>
    </citation>
    <scope>NUCLEOTIDE SEQUENCE [LARGE SCALE GENOMIC DNA]</scope>
    <source>
        <strain evidence="2 3">2631</strain>
    </source>
</reference>
<gene>
    <name evidence="2" type="ORF">CVT25_012532</name>
</gene>
<keyword evidence="3" id="KW-1185">Reference proteome</keyword>
<protein>
    <recommendedName>
        <fullName evidence="4">UDP-glycosyltransferases domain-containing protein</fullName>
    </recommendedName>
</protein>
<evidence type="ECO:0008006" key="4">
    <source>
        <dbReference type="Google" id="ProtNLM"/>
    </source>
</evidence>
<dbReference type="CDD" id="cd03784">
    <property type="entry name" value="GT1_Gtf-like"/>
    <property type="match status" value="1"/>
</dbReference>
<dbReference type="GO" id="GO:0035251">
    <property type="term" value="F:UDP-glucosyltransferase activity"/>
    <property type="evidence" value="ECO:0007669"/>
    <property type="project" value="InterPro"/>
</dbReference>
<dbReference type="EMBL" id="NHYD01001855">
    <property type="protein sequence ID" value="PPQ89615.1"/>
    <property type="molecule type" value="Genomic_DNA"/>
</dbReference>
<dbReference type="Proteomes" id="UP000283269">
    <property type="component" value="Unassembled WGS sequence"/>
</dbReference>
<dbReference type="PANTHER" id="PTHR48049">
    <property type="entry name" value="GLYCOSYLTRANSFERASE"/>
    <property type="match status" value="1"/>
</dbReference>
<organism evidence="2 3">
    <name type="scientific">Psilocybe cyanescens</name>
    <dbReference type="NCBI Taxonomy" id="93625"/>
    <lineage>
        <taxon>Eukaryota</taxon>
        <taxon>Fungi</taxon>
        <taxon>Dikarya</taxon>
        <taxon>Basidiomycota</taxon>
        <taxon>Agaricomycotina</taxon>
        <taxon>Agaricomycetes</taxon>
        <taxon>Agaricomycetidae</taxon>
        <taxon>Agaricales</taxon>
        <taxon>Agaricineae</taxon>
        <taxon>Strophariaceae</taxon>
        <taxon>Psilocybe</taxon>
    </lineage>
</organism>
<dbReference type="InterPro" id="IPR050481">
    <property type="entry name" value="UDP-glycosyltransf_plant"/>
</dbReference>